<evidence type="ECO:0000313" key="3">
    <source>
        <dbReference type="Proteomes" id="UP000630445"/>
    </source>
</evidence>
<evidence type="ECO:0000313" key="1">
    <source>
        <dbReference type="EMBL" id="KAF7131481.1"/>
    </source>
</evidence>
<reference evidence="1" key="1">
    <citation type="submission" date="2020-06" db="EMBL/GenBank/DDBJ databases">
        <title>Draft genome sequences of strains closely related to Aspergillus parafelis and Aspergillus hiratsukae.</title>
        <authorList>
            <person name="Dos Santos R.A.C."/>
            <person name="Rivero-Menendez O."/>
            <person name="Steenwyk J.L."/>
            <person name="Mead M.E."/>
            <person name="Goldman G.H."/>
            <person name="Alastruey-Izquierdo A."/>
            <person name="Rokas A."/>
        </authorList>
    </citation>
    <scope>NUCLEOTIDE SEQUENCE</scope>
    <source>
        <strain evidence="1">CNM-CM5793</strain>
        <strain evidence="2">CNM-CM6106</strain>
    </source>
</reference>
<dbReference type="AlphaFoldDB" id="A0A8H6PFR4"/>
<evidence type="ECO:0000313" key="2">
    <source>
        <dbReference type="EMBL" id="KAF7170608.1"/>
    </source>
</evidence>
<dbReference type="Proteomes" id="UP000662466">
    <property type="component" value="Unassembled WGS sequence"/>
</dbReference>
<keyword evidence="3" id="KW-1185">Reference proteome</keyword>
<name>A0A8H6PFR4_9EURO</name>
<proteinExistence type="predicted"/>
<organism evidence="1 3">
    <name type="scientific">Aspergillus hiratsukae</name>
    <dbReference type="NCBI Taxonomy" id="1194566"/>
    <lineage>
        <taxon>Eukaryota</taxon>
        <taxon>Fungi</taxon>
        <taxon>Dikarya</taxon>
        <taxon>Ascomycota</taxon>
        <taxon>Pezizomycotina</taxon>
        <taxon>Eurotiomycetes</taxon>
        <taxon>Eurotiomycetidae</taxon>
        <taxon>Eurotiales</taxon>
        <taxon>Aspergillaceae</taxon>
        <taxon>Aspergillus</taxon>
        <taxon>Aspergillus subgen. Fumigati</taxon>
    </lineage>
</organism>
<protein>
    <submittedName>
        <fullName evidence="1">Uncharacterized protein</fullName>
    </submittedName>
</protein>
<accession>A0A8H6PFR4</accession>
<comment type="caution">
    <text evidence="1">The sequence shown here is derived from an EMBL/GenBank/DDBJ whole genome shotgun (WGS) entry which is preliminary data.</text>
</comment>
<dbReference type="OrthoDB" id="9977870at2759"/>
<dbReference type="Proteomes" id="UP000630445">
    <property type="component" value="Unassembled WGS sequence"/>
</dbReference>
<dbReference type="EMBL" id="JACBAD010001836">
    <property type="protein sequence ID" value="KAF7131481.1"/>
    <property type="molecule type" value="Genomic_DNA"/>
</dbReference>
<gene>
    <name evidence="1" type="ORF">CNMCM5793_004706</name>
    <name evidence="2" type="ORF">CNMCM6106_005250</name>
</gene>
<dbReference type="EMBL" id="JACBAF010001979">
    <property type="protein sequence ID" value="KAF7170608.1"/>
    <property type="molecule type" value="Genomic_DNA"/>
</dbReference>
<sequence>MCFAAAVQADGRILAVNQVEEENACKYRDIARQWMEDGCLVSSDDFESAPAALDDETLAKLQILYVSGMEGYHNIGGVGTGEVETEQAESSAWAARRTG</sequence>